<keyword evidence="1 5" id="KW-0500">Molybdenum</keyword>
<dbReference type="InterPro" id="IPR022867">
    <property type="entry name" value="MsrP"/>
</dbReference>
<organism evidence="7 8">
    <name type="scientific">Methylomonas subterranea</name>
    <dbReference type="NCBI Taxonomy" id="2952225"/>
    <lineage>
        <taxon>Bacteria</taxon>
        <taxon>Pseudomonadati</taxon>
        <taxon>Pseudomonadota</taxon>
        <taxon>Gammaproteobacteria</taxon>
        <taxon>Methylococcales</taxon>
        <taxon>Methylococcaceae</taxon>
        <taxon>Methylomonas</taxon>
    </lineage>
</organism>
<proteinExistence type="inferred from homology"/>
<comment type="function">
    <text evidence="5">Part of the MsrPQ system that repairs oxidized periplasmic proteins containing methionine sulfoxide residues (Met-O), using respiratory chain electrons. Thus protects these proteins from oxidative-stress damage caused by reactive species of oxygen and chlorine generated by the host defense mechanisms. MsrPQ is essential for the maintenance of envelope integrity under bleach stress, rescuing a wide series of structurally unrelated periplasmic proteins from methionine oxidation. The catalytic subunit MsrP is non-stereospecific, being able to reduce both (R-) and (S-) diastereoisomers of methionine sulfoxide.</text>
</comment>
<dbReference type="InterPro" id="IPR036374">
    <property type="entry name" value="OxRdtase_Mopterin-bd_sf"/>
</dbReference>
<evidence type="ECO:0000256" key="4">
    <source>
        <dbReference type="ARBA" id="ARBA00023002"/>
    </source>
</evidence>
<evidence type="ECO:0000313" key="8">
    <source>
        <dbReference type="Proteomes" id="UP001524499"/>
    </source>
</evidence>
<evidence type="ECO:0000259" key="6">
    <source>
        <dbReference type="Pfam" id="PF00174"/>
    </source>
</evidence>
<dbReference type="PANTHER" id="PTHR43032:SF3">
    <property type="entry name" value="PROTEIN-METHIONINE-SULFOXIDE REDUCTASE CATALYTIC SUBUNIT MSRP"/>
    <property type="match status" value="1"/>
</dbReference>
<dbReference type="Proteomes" id="UP001524499">
    <property type="component" value="Unassembled WGS sequence"/>
</dbReference>
<evidence type="ECO:0000256" key="3">
    <source>
        <dbReference type="ARBA" id="ARBA00022729"/>
    </source>
</evidence>
<feature type="binding site" evidence="5">
    <location>
        <begin position="81"/>
        <end position="82"/>
    </location>
    <ligand>
        <name>Mo-molybdopterin</name>
        <dbReference type="ChEBI" id="CHEBI:71302"/>
    </ligand>
</feature>
<dbReference type="HAMAP" id="MF_01206">
    <property type="entry name" value="MsrP"/>
    <property type="match status" value="1"/>
</dbReference>
<evidence type="ECO:0000313" key="7">
    <source>
        <dbReference type="EMBL" id="MCQ8102697.1"/>
    </source>
</evidence>
<feature type="binding site" evidence="5">
    <location>
        <position position="220"/>
    </location>
    <ligand>
        <name>Mo-molybdopterin</name>
        <dbReference type="ChEBI" id="CHEBI:71302"/>
    </ligand>
</feature>
<dbReference type="InterPro" id="IPR000572">
    <property type="entry name" value="OxRdtase_Mopterin-bd_dom"/>
</dbReference>
<sequence length="319" mass="36410">MIIKTTKAIPASEITDPLVFQQRRKIVKALIAGALLPNVISSVSANTGPQSRWPLLKNSEYSTDRALLTPPELVKNYTNYYEFSFNKEDSTELAQNLPTDNWRLEVGGEVEKPGHYDLEEILRQHSPREYIYRFRCVEGWSMVIPWVGFPLADLLKQVKPLSGAKFVKFTAVHAPDSMPKQRIDAMLDWPYVEALRIDEAVHPLTILAVGMYGDVLPKQNGAAVRLVVPWKYGFKSIKAVVKIELLRKAPMTTWHGFAPTEYGFYANVNPSVPHPRWSQYSERRLGSGFFTPRRKTELYNGYGEQVAALYGDMDLRHFY</sequence>
<reference evidence="7 8" key="1">
    <citation type="submission" date="2022-07" db="EMBL/GenBank/DDBJ databases">
        <title>Methylomonas rivi sp. nov., Methylomonas rosea sp. nov., Methylomonas aureus sp. nov. and Methylomonas subterranea sp. nov., four novel methanotrophs isolated from a freshwater creek and the deep terrestrial subsurface.</title>
        <authorList>
            <person name="Abin C."/>
            <person name="Sankaranarayanan K."/>
            <person name="Garner C."/>
            <person name="Sindelar R."/>
            <person name="Kotary K."/>
            <person name="Garner R."/>
            <person name="Barclay S."/>
            <person name="Lawson P."/>
            <person name="Krumholz L."/>
        </authorList>
    </citation>
    <scope>NUCLEOTIDE SEQUENCE [LARGE SCALE GENOMIC DNA]</scope>
    <source>
        <strain evidence="7 8">SURF-2</strain>
    </source>
</reference>
<dbReference type="EMBL" id="JANIBJ010000001">
    <property type="protein sequence ID" value="MCQ8102697.1"/>
    <property type="molecule type" value="Genomic_DNA"/>
</dbReference>
<comment type="catalytic activity">
    <reaction evidence="5">
        <text>L-methionyl-[protein] + a quinone + H2O = L-methionyl-(R)-S-oxide-[protein] + a quinol</text>
        <dbReference type="Rhea" id="RHEA:51296"/>
        <dbReference type="Rhea" id="RHEA-COMP:12313"/>
        <dbReference type="Rhea" id="RHEA-COMP:12314"/>
        <dbReference type="ChEBI" id="CHEBI:15377"/>
        <dbReference type="ChEBI" id="CHEBI:16044"/>
        <dbReference type="ChEBI" id="CHEBI:24646"/>
        <dbReference type="ChEBI" id="CHEBI:45764"/>
        <dbReference type="ChEBI" id="CHEBI:132124"/>
    </reaction>
</comment>
<comment type="cofactor">
    <cofactor evidence="5">
        <name>Mo-molybdopterin</name>
        <dbReference type="ChEBI" id="CHEBI:71302"/>
    </cofactor>
    <text evidence="5">Binds 1 Mo-molybdopterin (Mo-MPT) cofactor per subunit.</text>
</comment>
<dbReference type="RefSeq" id="WP_256600304.1">
    <property type="nucleotide sequence ID" value="NZ_JANIBJ010000001.1"/>
</dbReference>
<keyword evidence="8" id="KW-1185">Reference proteome</keyword>
<dbReference type="GO" id="GO:0016491">
    <property type="term" value="F:oxidoreductase activity"/>
    <property type="evidence" value="ECO:0007669"/>
    <property type="project" value="UniProtKB-KW"/>
</dbReference>
<evidence type="ECO:0000256" key="1">
    <source>
        <dbReference type="ARBA" id="ARBA00022505"/>
    </source>
</evidence>
<keyword evidence="3 5" id="KW-0732">Signal</keyword>
<dbReference type="NCBIfam" id="NF003767">
    <property type="entry name" value="PRK05363.1"/>
    <property type="match status" value="1"/>
</dbReference>
<feature type="binding site" evidence="5">
    <location>
        <position position="136"/>
    </location>
    <ligand>
        <name>Mo-molybdopterin</name>
        <dbReference type="ChEBI" id="CHEBI:71302"/>
    </ligand>
    <ligandPart>
        <name>Mo</name>
        <dbReference type="ChEBI" id="CHEBI:28685"/>
    </ligandPart>
</feature>
<comment type="caution">
    <text evidence="7">The sequence shown here is derived from an EMBL/GenBank/DDBJ whole genome shotgun (WGS) entry which is preliminary data.</text>
</comment>
<feature type="binding site" evidence="5">
    <location>
        <begin position="236"/>
        <end position="238"/>
    </location>
    <ligand>
        <name>Mo-molybdopterin</name>
        <dbReference type="ChEBI" id="CHEBI:71302"/>
    </ligand>
</feature>
<name>A0ABT1TB56_9GAMM</name>
<feature type="binding site" evidence="5">
    <location>
        <position position="225"/>
    </location>
    <ligand>
        <name>Mo-molybdopterin</name>
        <dbReference type="ChEBI" id="CHEBI:71302"/>
    </ligand>
</feature>
<dbReference type="PANTHER" id="PTHR43032">
    <property type="entry name" value="PROTEIN-METHIONINE-SULFOXIDE REDUCTASE"/>
    <property type="match status" value="1"/>
</dbReference>
<accession>A0ABT1TB56</accession>
<comment type="catalytic activity">
    <reaction evidence="5">
        <text>L-methionyl-[protein] + a quinone + H2O = L-methionyl-(S)-S-oxide-[protein] + a quinol</text>
        <dbReference type="Rhea" id="RHEA:51292"/>
        <dbReference type="Rhea" id="RHEA-COMP:12313"/>
        <dbReference type="Rhea" id="RHEA-COMP:12315"/>
        <dbReference type="ChEBI" id="CHEBI:15377"/>
        <dbReference type="ChEBI" id="CHEBI:16044"/>
        <dbReference type="ChEBI" id="CHEBI:24646"/>
        <dbReference type="ChEBI" id="CHEBI:44120"/>
        <dbReference type="ChEBI" id="CHEBI:132124"/>
    </reaction>
</comment>
<comment type="caution">
    <text evidence="5">Lacks conserved residue(s) required for the propagation of feature annotation.</text>
</comment>
<dbReference type="Gene3D" id="3.90.420.10">
    <property type="entry name" value="Oxidoreductase, molybdopterin-binding domain"/>
    <property type="match status" value="1"/>
</dbReference>
<evidence type="ECO:0000256" key="2">
    <source>
        <dbReference type="ARBA" id="ARBA00022723"/>
    </source>
</evidence>
<comment type="subunit">
    <text evidence="5">Heterodimer of a catalytic subunit (MsrP) and a heme-binding subunit (MsrQ).</text>
</comment>
<keyword evidence="4 5" id="KW-0560">Oxidoreductase</keyword>
<evidence type="ECO:0000256" key="5">
    <source>
        <dbReference type="HAMAP-Rule" id="MF_01206"/>
    </source>
</evidence>
<dbReference type="EC" id="1.8.5.-" evidence="5"/>
<comment type="similarity">
    <text evidence="5">Belongs to the MsrP family.</text>
</comment>
<feature type="domain" description="Oxidoreductase molybdopterin-binding" evidence="6">
    <location>
        <begin position="99"/>
        <end position="254"/>
    </location>
</feature>
<dbReference type="SUPFAM" id="SSF56524">
    <property type="entry name" value="Oxidoreductase molybdopterin-binding domain"/>
    <property type="match status" value="1"/>
</dbReference>
<dbReference type="Pfam" id="PF00174">
    <property type="entry name" value="Oxidored_molyb"/>
    <property type="match status" value="1"/>
</dbReference>
<gene>
    <name evidence="5 7" type="primary">msrP</name>
    <name evidence="7" type="ORF">NP590_01160</name>
</gene>
<keyword evidence="2 5" id="KW-0479">Metal-binding</keyword>
<protein>
    <recommendedName>
        <fullName evidence="5">Protein-methionine-sulfoxide reductase catalytic subunit MsrP</fullName>
        <ecNumber evidence="5">1.8.5.-</ecNumber>
    </recommendedName>
</protein>